<organism evidence="1 2">
    <name type="scientific">Trametes sanguinea</name>
    <dbReference type="NCBI Taxonomy" id="158606"/>
    <lineage>
        <taxon>Eukaryota</taxon>
        <taxon>Fungi</taxon>
        <taxon>Dikarya</taxon>
        <taxon>Basidiomycota</taxon>
        <taxon>Agaricomycotina</taxon>
        <taxon>Agaricomycetes</taxon>
        <taxon>Polyporales</taxon>
        <taxon>Polyporaceae</taxon>
        <taxon>Trametes</taxon>
    </lineage>
</organism>
<comment type="caution">
    <text evidence="1">The sequence shown here is derived from an EMBL/GenBank/DDBJ whole genome shotgun (WGS) entry which is preliminary data.</text>
</comment>
<evidence type="ECO:0000313" key="1">
    <source>
        <dbReference type="EMBL" id="KAJ2982245.1"/>
    </source>
</evidence>
<dbReference type="EMBL" id="JANSHE010003985">
    <property type="protein sequence ID" value="KAJ2982245.1"/>
    <property type="molecule type" value="Genomic_DNA"/>
</dbReference>
<protein>
    <submittedName>
        <fullName evidence="1">Uncharacterized protein</fullName>
    </submittedName>
</protein>
<evidence type="ECO:0000313" key="2">
    <source>
        <dbReference type="Proteomes" id="UP001144978"/>
    </source>
</evidence>
<reference evidence="1" key="1">
    <citation type="submission" date="2022-08" db="EMBL/GenBank/DDBJ databases">
        <title>Genome Sequence of Pycnoporus sanguineus.</title>
        <authorList>
            <person name="Buettner E."/>
        </authorList>
    </citation>
    <scope>NUCLEOTIDE SEQUENCE</scope>
    <source>
        <strain evidence="1">CG-C14</strain>
    </source>
</reference>
<dbReference type="Proteomes" id="UP001144978">
    <property type="component" value="Unassembled WGS sequence"/>
</dbReference>
<sequence length="118" mass="12778">MRCLAPIDFESRVPKKGANYQHRRCAPWHYGDHHPVKPVPSLTCTNQLMVMESRSVGLEARFSIPASSGRTQPISLAAEILEGGCCGVEVSEDGRLGVVLGNAKLTERLLATNSASVF</sequence>
<name>A0ACC1NSH7_9APHY</name>
<proteinExistence type="predicted"/>
<keyword evidence="2" id="KW-1185">Reference proteome</keyword>
<accession>A0ACC1NSH7</accession>
<gene>
    <name evidence="1" type="ORF">NUW54_g10774</name>
</gene>